<evidence type="ECO:0000313" key="4">
    <source>
        <dbReference type="EMBL" id="CAB5012695.1"/>
    </source>
</evidence>
<accession>A0A6J6STJ8</accession>
<dbReference type="EMBL" id="CAFBOF010000001">
    <property type="protein sequence ID" value="CAB4967800.1"/>
    <property type="molecule type" value="Genomic_DNA"/>
</dbReference>
<sequence length="47" mass="5432">METQKSVKGPRKNDRDLALAWIVRQLRWERALTDLRTGPTKVARQAA</sequence>
<dbReference type="EMBL" id="CAEZYK010000164">
    <property type="protein sequence ID" value="CAB4738018.1"/>
    <property type="molecule type" value="Genomic_DNA"/>
</dbReference>
<evidence type="ECO:0000313" key="3">
    <source>
        <dbReference type="EMBL" id="CAB4967800.1"/>
    </source>
</evidence>
<protein>
    <submittedName>
        <fullName evidence="1">Unannotated protein</fullName>
    </submittedName>
</protein>
<evidence type="ECO:0000313" key="2">
    <source>
        <dbReference type="EMBL" id="CAB4892786.1"/>
    </source>
</evidence>
<organism evidence="1">
    <name type="scientific">freshwater metagenome</name>
    <dbReference type="NCBI Taxonomy" id="449393"/>
    <lineage>
        <taxon>unclassified sequences</taxon>
        <taxon>metagenomes</taxon>
        <taxon>ecological metagenomes</taxon>
    </lineage>
</organism>
<gene>
    <name evidence="1" type="ORF">UFOPK2683_01701</name>
    <name evidence="2" type="ORF">UFOPK3605_00005</name>
    <name evidence="3" type="ORF">UFOPK3897_00009</name>
    <name evidence="4" type="ORF">UFOPK4121_00150</name>
</gene>
<evidence type="ECO:0000313" key="1">
    <source>
        <dbReference type="EMBL" id="CAB4738018.1"/>
    </source>
</evidence>
<dbReference type="EMBL" id="CAFBPQ010000001">
    <property type="protein sequence ID" value="CAB5012695.1"/>
    <property type="molecule type" value="Genomic_DNA"/>
</dbReference>
<dbReference type="EMBL" id="CAFBMM010000001">
    <property type="protein sequence ID" value="CAB4892786.1"/>
    <property type="molecule type" value="Genomic_DNA"/>
</dbReference>
<dbReference type="AlphaFoldDB" id="A0A6J6STJ8"/>
<proteinExistence type="predicted"/>
<name>A0A6J6STJ8_9ZZZZ</name>
<reference evidence="1" key="1">
    <citation type="submission" date="2020-05" db="EMBL/GenBank/DDBJ databases">
        <authorList>
            <person name="Chiriac C."/>
            <person name="Salcher M."/>
            <person name="Ghai R."/>
            <person name="Kavagutti S V."/>
        </authorList>
    </citation>
    <scope>NUCLEOTIDE SEQUENCE</scope>
</reference>